<dbReference type="EMBL" id="CAAE01014660">
    <property type="protein sequence ID" value="CAG01790.1"/>
    <property type="molecule type" value="Genomic_DNA"/>
</dbReference>
<protein>
    <submittedName>
        <fullName evidence="1">Chromosome 14 SCAF14660, whole genome shotgun sequence</fullName>
    </submittedName>
</protein>
<proteinExistence type="predicted"/>
<reference evidence="1" key="2">
    <citation type="submission" date="2004-02" db="EMBL/GenBank/DDBJ databases">
        <authorList>
            <consortium name="Genoscope"/>
            <consortium name="Whitehead Institute Centre for Genome Research"/>
        </authorList>
    </citation>
    <scope>NUCLEOTIDE SEQUENCE</scope>
</reference>
<reference evidence="1" key="1">
    <citation type="journal article" date="2004" name="Nature">
        <title>Genome duplication in the teleost fish Tetraodon nigroviridis reveals the early vertebrate proto-karyotype.</title>
        <authorList>
            <person name="Jaillon O."/>
            <person name="Aury J.-M."/>
            <person name="Brunet F."/>
            <person name="Petit J.-L."/>
            <person name="Stange-Thomann N."/>
            <person name="Mauceli E."/>
            <person name="Bouneau L."/>
            <person name="Fischer C."/>
            <person name="Ozouf-Costaz C."/>
            <person name="Bernot A."/>
            <person name="Nicaud S."/>
            <person name="Jaffe D."/>
            <person name="Fisher S."/>
            <person name="Lutfalla G."/>
            <person name="Dossat C."/>
            <person name="Segurens B."/>
            <person name="Dasilva C."/>
            <person name="Salanoubat M."/>
            <person name="Levy M."/>
            <person name="Boudet N."/>
            <person name="Castellano S."/>
            <person name="Anthouard V."/>
            <person name="Jubin C."/>
            <person name="Castelli V."/>
            <person name="Katinka M."/>
            <person name="Vacherie B."/>
            <person name="Biemont C."/>
            <person name="Skalli Z."/>
            <person name="Cattolico L."/>
            <person name="Poulain J."/>
            <person name="De Berardinis V."/>
            <person name="Cruaud C."/>
            <person name="Duprat S."/>
            <person name="Brottier P."/>
            <person name="Coutanceau J.-P."/>
            <person name="Gouzy J."/>
            <person name="Parra G."/>
            <person name="Lardier G."/>
            <person name="Chapple C."/>
            <person name="McKernan K.J."/>
            <person name="McEwan P."/>
            <person name="Bosak S."/>
            <person name="Kellis M."/>
            <person name="Volff J.-N."/>
            <person name="Guigo R."/>
            <person name="Zody M.C."/>
            <person name="Mesirov J."/>
            <person name="Lindblad-Toh K."/>
            <person name="Birren B."/>
            <person name="Nusbaum C."/>
            <person name="Kahn D."/>
            <person name="Robinson-Rechavi M."/>
            <person name="Laudet V."/>
            <person name="Schachter V."/>
            <person name="Quetier F."/>
            <person name="Saurin W."/>
            <person name="Scarpelli C."/>
            <person name="Wincker P."/>
            <person name="Lander E.S."/>
            <person name="Weissenbach J."/>
            <person name="Roest Crollius H."/>
        </authorList>
    </citation>
    <scope>NUCLEOTIDE SEQUENCE [LARGE SCALE GENOMIC DNA]</scope>
</reference>
<sequence>MGCCSGRCTLAFICGMQLVSVLIIINNHPMSDDAEHWVLL</sequence>
<dbReference type="AlphaFoldDB" id="Q4SC42"/>
<accession>Q4SC42</accession>
<organism evidence="1">
    <name type="scientific">Tetraodon nigroviridis</name>
    <name type="common">Spotted green pufferfish</name>
    <name type="synonym">Chelonodon nigroviridis</name>
    <dbReference type="NCBI Taxonomy" id="99883"/>
    <lineage>
        <taxon>Eukaryota</taxon>
        <taxon>Metazoa</taxon>
        <taxon>Chordata</taxon>
        <taxon>Craniata</taxon>
        <taxon>Vertebrata</taxon>
        <taxon>Euteleostomi</taxon>
        <taxon>Actinopterygii</taxon>
        <taxon>Neopterygii</taxon>
        <taxon>Teleostei</taxon>
        <taxon>Neoteleostei</taxon>
        <taxon>Acanthomorphata</taxon>
        <taxon>Eupercaria</taxon>
        <taxon>Tetraodontiformes</taxon>
        <taxon>Tetradontoidea</taxon>
        <taxon>Tetraodontidae</taxon>
        <taxon>Tetraodon</taxon>
    </lineage>
</organism>
<dbReference type="KEGG" id="tng:GSTEN00020676G001"/>
<evidence type="ECO:0000313" key="1">
    <source>
        <dbReference type="EMBL" id="CAG01790.1"/>
    </source>
</evidence>
<gene>
    <name evidence="1" type="ORF">GSTENG00020676001</name>
</gene>
<name>Q4SC42_TETNG</name>